<organism evidence="4 5">
    <name type="scientific">Aduncisulcus paluster</name>
    <dbReference type="NCBI Taxonomy" id="2918883"/>
    <lineage>
        <taxon>Eukaryota</taxon>
        <taxon>Metamonada</taxon>
        <taxon>Carpediemonas-like organisms</taxon>
        <taxon>Aduncisulcus</taxon>
    </lineage>
</organism>
<feature type="compositionally biased region" description="Acidic residues" evidence="2">
    <location>
        <begin position="931"/>
        <end position="946"/>
    </location>
</feature>
<comment type="caution">
    <text evidence="4">The sequence shown here is derived from an EMBL/GenBank/DDBJ whole genome shotgun (WGS) entry which is preliminary data.</text>
</comment>
<dbReference type="EMBL" id="BQXS01009951">
    <property type="protein sequence ID" value="GKT32193.1"/>
    <property type="molecule type" value="Genomic_DNA"/>
</dbReference>
<evidence type="ECO:0000256" key="3">
    <source>
        <dbReference type="SAM" id="Phobius"/>
    </source>
</evidence>
<evidence type="ECO:0000313" key="4">
    <source>
        <dbReference type="EMBL" id="GKT32193.1"/>
    </source>
</evidence>
<keyword evidence="3" id="KW-0812">Transmembrane</keyword>
<feature type="coiled-coil region" evidence="1">
    <location>
        <begin position="362"/>
        <end position="425"/>
    </location>
</feature>
<gene>
    <name evidence="4" type="ORF">ADUPG1_006397</name>
</gene>
<name>A0ABQ5KI53_9EUKA</name>
<keyword evidence="1" id="KW-0175">Coiled coil</keyword>
<evidence type="ECO:0000256" key="2">
    <source>
        <dbReference type="SAM" id="MobiDB-lite"/>
    </source>
</evidence>
<evidence type="ECO:0000256" key="1">
    <source>
        <dbReference type="SAM" id="Coils"/>
    </source>
</evidence>
<sequence>MSKSTTSFKSISILSSGSSLADSSYTSVQNIERFIRIQREEIDYDLPISLQPPKWAANSPSSVFSALHTLVFYIKKAIEMEMIIFKINPPSSPPNVSNLPIFTVYACASEEERLSAIRKKQESMQCGSCMVEERQYHDHIDMILNREKEYKGKKLYIPCFAPIPSFQPTLFRPYFRSKMCVGEKMEAHIKHSLTTGRILSLVRAALILIEYSKNAFPSSVAPIWAYTLFACSYAPSCAAHAVKQLSSYENEKGSTLTMRYVLFYAGKKLVEERERGDGDIMQVINSRKLKKRAKEQAEIVVMGISYENEKGSTLTMRYVLFYAGKKLVEERERGDGDIMQVINSRKLKKRAKEQAEIAVMGMSRLLRKISELKEAINEKKETLKNQIYERKKEERAIEDGNCCTRHKFKEKLRKKQDKINGQEKQSDTHGSISQYVTIFKDNLYVGEKSLSPLKEEMHKIHDAVLSAQQAFGQLLEKPTPSIIRMYVTFLADMHVPESVIDKYIGIANDLEKEDVREAIPIHDLTELGDVDEEEEEEEEETTSMFTALVGKYNTVKHSNTVVIKAVSIVVLLCSLVLMIILSVLPALESNITLELQVQDILTLSSAVDMYARMNIHFFDYIANEGDENDSELLWIHGNFLYTYSNMLSMAKLHNYYSKVRSVSDNIVSYLEGGIDAISLFEIIPQLSYTPQASLANSLKIDSAIDLNSETIEVSDFMSERSYDVPLCDFLYNIATRYTQLVECANDTLWDFKYSSSDDLESTSSTYMVPDAYMFLNDNVNFKSRGCMLGIVNSAEELRQLSIDAVMDLISIQLSSMGSPFSFMSESETNTYITTGICVFILILAGLTIFFFLIRPSLIRYHVGVLKLVEYFSDDHLKQLRLWIRERVKKIQKEKRGEDNLEARITSDFDQVDGSDPSQQEEDILNMIMEGSQEEGEVEEEKEEDEKDDRIESVLIDAQEESTEDPDVILRREVDGLTFEVLPCSARRYLFKHTCSTLVWSLFLSCFLFLCMYVCYILLRLAAQDGARSIIIASVAEFLALSQMNLNATVQVVSDDQQQMSNNLMNCAITLYGILPAVEIFFAMITEGGSTERIDQLIQLSSDATSALQDTDNSARTVDFLDIFNQSDIQEAFQFTDPWSAGMDDFIDILFTEGKCNRPLSSVTCPVSRYQEDLDHGLQSSTQIFISAMKSLIAQQVTAAYDPTDSTDYVSTTNSQYIFLQYTSERDIFAGFSLLLDDSLDKFNQTLNNQYILLIFTVVAFKYSINKQEVSIHSFSIIHGYDDEIESSLY</sequence>
<keyword evidence="3" id="KW-1133">Transmembrane helix</keyword>
<accession>A0ABQ5KI53</accession>
<protein>
    <submittedName>
        <fullName evidence="4">Uncharacterized protein</fullName>
    </submittedName>
</protein>
<feature type="transmembrane region" description="Helical" evidence="3">
    <location>
        <begin position="561"/>
        <end position="587"/>
    </location>
</feature>
<proteinExistence type="predicted"/>
<keyword evidence="3" id="KW-0472">Membrane</keyword>
<reference evidence="4" key="1">
    <citation type="submission" date="2022-03" db="EMBL/GenBank/DDBJ databases">
        <title>Draft genome sequence of Aduncisulcus paluster, a free-living microaerophilic Fornicata.</title>
        <authorList>
            <person name="Yuyama I."/>
            <person name="Kume K."/>
            <person name="Tamura T."/>
            <person name="Inagaki Y."/>
            <person name="Hashimoto T."/>
        </authorList>
    </citation>
    <scope>NUCLEOTIDE SEQUENCE</scope>
    <source>
        <strain evidence="4">NY0171</strain>
    </source>
</reference>
<feature type="region of interest" description="Disordered" evidence="2">
    <location>
        <begin position="929"/>
        <end position="948"/>
    </location>
</feature>
<evidence type="ECO:0000313" key="5">
    <source>
        <dbReference type="Proteomes" id="UP001057375"/>
    </source>
</evidence>
<feature type="transmembrane region" description="Helical" evidence="3">
    <location>
        <begin position="996"/>
        <end position="1018"/>
    </location>
</feature>
<feature type="transmembrane region" description="Helical" evidence="3">
    <location>
        <begin position="831"/>
        <end position="853"/>
    </location>
</feature>
<dbReference type="Proteomes" id="UP001057375">
    <property type="component" value="Unassembled WGS sequence"/>
</dbReference>
<keyword evidence="5" id="KW-1185">Reference proteome</keyword>